<evidence type="ECO:0000313" key="2">
    <source>
        <dbReference type="Proteomes" id="UP000595376"/>
    </source>
</evidence>
<keyword evidence="2" id="KW-1185">Reference proteome</keyword>
<proteinExistence type="predicted"/>
<dbReference type="EMBL" id="MW394467">
    <property type="protein sequence ID" value="QQO40418.1"/>
    <property type="molecule type" value="Genomic_DNA"/>
</dbReference>
<sequence>MKKFDFMTRDQLTRLHRLGSKRNANRILSDLSQYLQKYSEGHTTVYYLSKTGREYVDCQKIRKKGHISKHTVMRNEFYLYMGCPAEWKNEVKISDGHGTLIADSWFKKNGAWNFLEVDLTQTMKENRKKALIYKGLHDRGAIQQKLGSFPVVTFLTTTELRRRQLKEACKSFPSIVYTIDDIR</sequence>
<name>A0A7T7ZAR9_9CAUD</name>
<organism evidence="1 2">
    <name type="scientific">Bacillus phage 268TH004</name>
    <dbReference type="NCBI Taxonomy" id="2801523"/>
    <lineage>
        <taxon>Viruses</taxon>
        <taxon>Duplodnaviria</taxon>
        <taxon>Heunggongvirae</taxon>
        <taxon>Uroviricota</taxon>
        <taxon>Caudoviricetes</taxon>
        <taxon>Ehrlichviridae</taxon>
        <taxon>Gettysburgvirus</taxon>
        <taxon>Gettysburgvirus gv268TH004</taxon>
    </lineage>
</organism>
<protein>
    <submittedName>
        <fullName evidence="1">Plasmid replication-relaxation protein</fullName>
    </submittedName>
</protein>
<reference evidence="1 2" key="1">
    <citation type="submission" date="2020-12" db="EMBL/GenBank/DDBJ databases">
        <authorList>
            <person name="Goubet-McCall L."/>
            <person name="Delesalle V.A."/>
            <person name="Krukonis G.P."/>
        </authorList>
    </citation>
    <scope>NUCLEOTIDE SEQUENCE [LARGE SCALE GENOMIC DNA]</scope>
</reference>
<accession>A0A7T7ZAR9</accession>
<evidence type="ECO:0000313" key="1">
    <source>
        <dbReference type="EMBL" id="QQO40418.1"/>
    </source>
</evidence>
<dbReference type="Proteomes" id="UP000595376">
    <property type="component" value="Segment"/>
</dbReference>
<gene>
    <name evidence="1" type="primary">73</name>
    <name evidence="1" type="ORF">268TH004_73</name>
</gene>
<dbReference type="Pfam" id="PF13814">
    <property type="entry name" value="Replic_Relax"/>
    <property type="match status" value="1"/>
</dbReference>
<dbReference type="InterPro" id="IPR025855">
    <property type="entry name" value="Replic_Relax"/>
</dbReference>